<keyword evidence="4" id="KW-1185">Reference proteome</keyword>
<dbReference type="InterPro" id="IPR001754">
    <property type="entry name" value="OMPdeCOase_dom"/>
</dbReference>
<evidence type="ECO:0000256" key="1">
    <source>
        <dbReference type="ARBA" id="ARBA00023239"/>
    </source>
</evidence>
<dbReference type="EMBL" id="FOOU01000019">
    <property type="protein sequence ID" value="SFG92648.1"/>
    <property type="molecule type" value="Genomic_DNA"/>
</dbReference>
<dbReference type="Gene3D" id="3.20.20.70">
    <property type="entry name" value="Aldolase class I"/>
    <property type="match status" value="1"/>
</dbReference>
<dbReference type="Proteomes" id="UP000198623">
    <property type="component" value="Unassembled WGS sequence"/>
</dbReference>
<feature type="non-terminal residue" evidence="3">
    <location>
        <position position="1"/>
    </location>
</feature>
<keyword evidence="1" id="KW-0456">Lyase</keyword>
<evidence type="ECO:0000313" key="4">
    <source>
        <dbReference type="Proteomes" id="UP000198623"/>
    </source>
</evidence>
<sequence length="51" mass="5468">VGDQRRIMTPSQALQAGSTYLVIGRPITQAKNPLAALEAIEKDIALSLNFS</sequence>
<proteinExistence type="predicted"/>
<protein>
    <submittedName>
        <fullName evidence="3">Orotidine-5'-phosphate decarboxylase</fullName>
    </submittedName>
</protein>
<reference evidence="4" key="1">
    <citation type="submission" date="2016-10" db="EMBL/GenBank/DDBJ databases">
        <authorList>
            <person name="Varghese N."/>
            <person name="Submissions S."/>
        </authorList>
    </citation>
    <scope>NUCLEOTIDE SEQUENCE [LARGE SCALE GENOMIC DNA]</scope>
    <source>
        <strain evidence="4">CGMCC 1.10971</strain>
    </source>
</reference>
<evidence type="ECO:0000313" key="3">
    <source>
        <dbReference type="EMBL" id="SFG92648.1"/>
    </source>
</evidence>
<dbReference type="STRING" id="1045558.SAMN05216175_11953"/>
<evidence type="ECO:0000259" key="2">
    <source>
        <dbReference type="Pfam" id="PF00215"/>
    </source>
</evidence>
<dbReference type="Pfam" id="PF00215">
    <property type="entry name" value="OMPdecase"/>
    <property type="match status" value="1"/>
</dbReference>
<dbReference type="InterPro" id="IPR013785">
    <property type="entry name" value="Aldolase_TIM"/>
</dbReference>
<dbReference type="InterPro" id="IPR011060">
    <property type="entry name" value="RibuloseP-bd_barrel"/>
</dbReference>
<dbReference type="SUPFAM" id="SSF51366">
    <property type="entry name" value="Ribulose-phoshate binding barrel"/>
    <property type="match status" value="1"/>
</dbReference>
<dbReference type="AlphaFoldDB" id="A0A1I2VTU6"/>
<dbReference type="GO" id="GO:0004590">
    <property type="term" value="F:orotidine-5'-phosphate decarboxylase activity"/>
    <property type="evidence" value="ECO:0007669"/>
    <property type="project" value="InterPro"/>
</dbReference>
<name>A0A1I2VTU6_9GAMM</name>
<feature type="domain" description="Orotidine 5'-phosphate decarboxylase" evidence="2">
    <location>
        <begin position="2"/>
        <end position="40"/>
    </location>
</feature>
<organism evidence="3 4">
    <name type="scientific">Neptunomonas qingdaonensis</name>
    <dbReference type="NCBI Taxonomy" id="1045558"/>
    <lineage>
        <taxon>Bacteria</taxon>
        <taxon>Pseudomonadati</taxon>
        <taxon>Pseudomonadota</taxon>
        <taxon>Gammaproteobacteria</taxon>
        <taxon>Oceanospirillales</taxon>
        <taxon>Oceanospirillaceae</taxon>
        <taxon>Neptunomonas</taxon>
    </lineage>
</organism>
<accession>A0A1I2VTU6</accession>
<dbReference type="GO" id="GO:0006207">
    <property type="term" value="P:'de novo' pyrimidine nucleobase biosynthetic process"/>
    <property type="evidence" value="ECO:0007669"/>
    <property type="project" value="InterPro"/>
</dbReference>
<gene>
    <name evidence="3" type="ORF">SAMN05216175_11953</name>
</gene>
<dbReference type="RefSeq" id="WP_177201232.1">
    <property type="nucleotide sequence ID" value="NZ_FOOU01000019.1"/>
</dbReference>